<evidence type="ECO:0000256" key="4">
    <source>
        <dbReference type="ARBA" id="ARBA00023136"/>
    </source>
</evidence>
<evidence type="ECO:0000256" key="5">
    <source>
        <dbReference type="SAM" id="Phobius"/>
    </source>
</evidence>
<dbReference type="Pfam" id="PF02674">
    <property type="entry name" value="Colicin_V"/>
    <property type="match status" value="1"/>
</dbReference>
<feature type="transmembrane region" description="Helical" evidence="5">
    <location>
        <begin position="106"/>
        <end position="125"/>
    </location>
</feature>
<protein>
    <recommendedName>
        <fullName evidence="8">Membrane protein required for colicin V production</fullName>
    </recommendedName>
</protein>
<comment type="caution">
    <text evidence="6">The sequence shown here is derived from an EMBL/GenBank/DDBJ whole genome shotgun (WGS) entry which is preliminary data.</text>
</comment>
<reference evidence="7" key="1">
    <citation type="journal article" date="2019" name="Int. J. Syst. Evol. Microbiol.">
        <title>The Global Catalogue of Microorganisms (GCM) 10K type strain sequencing project: providing services to taxonomists for standard genome sequencing and annotation.</title>
        <authorList>
            <consortium name="The Broad Institute Genomics Platform"/>
            <consortium name="The Broad Institute Genome Sequencing Center for Infectious Disease"/>
            <person name="Wu L."/>
            <person name="Ma J."/>
        </authorList>
    </citation>
    <scope>NUCLEOTIDE SEQUENCE [LARGE SCALE GENOMIC DNA]</scope>
    <source>
        <strain evidence="7">JCM 31920</strain>
    </source>
</reference>
<keyword evidence="3 5" id="KW-1133">Transmembrane helix</keyword>
<sequence>MKLLDILIAVPLLWGAVSGYKKGLLIEVIGIAAFVTAIVLGFKFLGLGMEILEPYTSEQLVRRALPFLGFAVIFFPTIFLINQFGYWMRRTIKMTLLGTMDSLSGAVVGVFTWVFGVSVFFWLLTSVGVKIPVHRTEDTYLYPLMVPVAPVVVAKAVELLPASHRLIMEWKKQYLDDPAGGFS</sequence>
<evidence type="ECO:0000256" key="1">
    <source>
        <dbReference type="ARBA" id="ARBA00004141"/>
    </source>
</evidence>
<keyword evidence="7" id="KW-1185">Reference proteome</keyword>
<dbReference type="RefSeq" id="WP_345027511.1">
    <property type="nucleotide sequence ID" value="NZ_BAABEY010000014.1"/>
</dbReference>
<dbReference type="Proteomes" id="UP001501508">
    <property type="component" value="Unassembled WGS sequence"/>
</dbReference>
<evidence type="ECO:0000313" key="6">
    <source>
        <dbReference type="EMBL" id="GAA4435988.1"/>
    </source>
</evidence>
<evidence type="ECO:0000313" key="7">
    <source>
        <dbReference type="Proteomes" id="UP001501508"/>
    </source>
</evidence>
<evidence type="ECO:0000256" key="3">
    <source>
        <dbReference type="ARBA" id="ARBA00022989"/>
    </source>
</evidence>
<feature type="transmembrane region" description="Helical" evidence="5">
    <location>
        <begin position="29"/>
        <end position="52"/>
    </location>
</feature>
<evidence type="ECO:0000256" key="2">
    <source>
        <dbReference type="ARBA" id="ARBA00022692"/>
    </source>
</evidence>
<name>A0ABP8LVM1_9BACT</name>
<evidence type="ECO:0008006" key="8">
    <source>
        <dbReference type="Google" id="ProtNLM"/>
    </source>
</evidence>
<gene>
    <name evidence="6" type="ORF">GCM10023091_13310</name>
</gene>
<keyword evidence="4 5" id="KW-0472">Membrane</keyword>
<dbReference type="PANTHER" id="PTHR37306:SF1">
    <property type="entry name" value="COLICIN V PRODUCTION PROTEIN"/>
    <property type="match status" value="1"/>
</dbReference>
<accession>A0ABP8LVM1</accession>
<dbReference type="InterPro" id="IPR003825">
    <property type="entry name" value="Colicin-V_CvpA"/>
</dbReference>
<dbReference type="PANTHER" id="PTHR37306">
    <property type="entry name" value="COLICIN V PRODUCTION PROTEIN"/>
    <property type="match status" value="1"/>
</dbReference>
<keyword evidence="2 5" id="KW-0812">Transmembrane</keyword>
<comment type="subcellular location">
    <subcellularLocation>
        <location evidence="1">Membrane</location>
        <topology evidence="1">Multi-pass membrane protein</topology>
    </subcellularLocation>
</comment>
<dbReference type="EMBL" id="BAABEY010000014">
    <property type="protein sequence ID" value="GAA4435988.1"/>
    <property type="molecule type" value="Genomic_DNA"/>
</dbReference>
<proteinExistence type="predicted"/>
<organism evidence="6 7">
    <name type="scientific">Ravibacter arvi</name>
    <dbReference type="NCBI Taxonomy" id="2051041"/>
    <lineage>
        <taxon>Bacteria</taxon>
        <taxon>Pseudomonadati</taxon>
        <taxon>Bacteroidota</taxon>
        <taxon>Cytophagia</taxon>
        <taxon>Cytophagales</taxon>
        <taxon>Spirosomataceae</taxon>
        <taxon>Ravibacter</taxon>
    </lineage>
</organism>
<feature type="transmembrane region" description="Helical" evidence="5">
    <location>
        <begin position="64"/>
        <end position="86"/>
    </location>
</feature>